<reference evidence="2 3" key="2">
    <citation type="submission" date="2018-11" db="EMBL/GenBank/DDBJ databases">
        <authorList>
            <consortium name="Pathogen Informatics"/>
        </authorList>
    </citation>
    <scope>NUCLEOTIDE SEQUENCE [LARGE SCALE GENOMIC DNA]</scope>
</reference>
<evidence type="ECO:0000313" key="3">
    <source>
        <dbReference type="Proteomes" id="UP000271098"/>
    </source>
</evidence>
<accession>A0A183CZ60</accession>
<keyword evidence="3" id="KW-1185">Reference proteome</keyword>
<feature type="compositionally biased region" description="Basic residues" evidence="1">
    <location>
        <begin position="218"/>
        <end position="232"/>
    </location>
</feature>
<dbReference type="AlphaFoldDB" id="A0A183CZ60"/>
<dbReference type="Proteomes" id="UP000271098">
    <property type="component" value="Unassembled WGS sequence"/>
</dbReference>
<feature type="region of interest" description="Disordered" evidence="1">
    <location>
        <begin position="172"/>
        <end position="251"/>
    </location>
</feature>
<organism evidence="4">
    <name type="scientific">Gongylonema pulchrum</name>
    <dbReference type="NCBI Taxonomy" id="637853"/>
    <lineage>
        <taxon>Eukaryota</taxon>
        <taxon>Metazoa</taxon>
        <taxon>Ecdysozoa</taxon>
        <taxon>Nematoda</taxon>
        <taxon>Chromadorea</taxon>
        <taxon>Rhabditida</taxon>
        <taxon>Spirurina</taxon>
        <taxon>Spiruromorpha</taxon>
        <taxon>Spiruroidea</taxon>
        <taxon>Gongylonematidae</taxon>
        <taxon>Gongylonema</taxon>
    </lineage>
</organism>
<evidence type="ECO:0000313" key="4">
    <source>
        <dbReference type="WBParaSite" id="GPUH_0000175501-mRNA-1"/>
    </source>
</evidence>
<name>A0A183CZ60_9BILA</name>
<sequence length="251" mass="27603">MEEYAGSSSSSASPLVTSQRSPPFVNERASSNALKEIPTAGTDKTEDNQVFGIRVTDAPVRFPQTVKPDVSAMGTSTRLVPSRQYPDIVPVIPPLITSAKNKEAGVVLSIGEKLRTMMVNKRDSAGDYEASAADARRKMRGRNRIKRGSLSSLEKNLLREDDHENKRTFSAIMRQRSAPSDEEPANGGAFGGKHRDKGHLDKTSTCEDPFVDPDAKAAGRKRRHSLFTRHRSSAAYLQKDDKGSTLYRDNI</sequence>
<evidence type="ECO:0000313" key="2">
    <source>
        <dbReference type="EMBL" id="VDK30857.1"/>
    </source>
</evidence>
<reference evidence="4" key="1">
    <citation type="submission" date="2016-06" db="UniProtKB">
        <authorList>
            <consortium name="WormBaseParasite"/>
        </authorList>
    </citation>
    <scope>IDENTIFICATION</scope>
</reference>
<proteinExistence type="predicted"/>
<dbReference type="WBParaSite" id="GPUH_0000175501-mRNA-1">
    <property type="protein sequence ID" value="GPUH_0000175501-mRNA-1"/>
    <property type="gene ID" value="GPUH_0000175501"/>
</dbReference>
<protein>
    <submittedName>
        <fullName evidence="2 4">Uncharacterized protein</fullName>
    </submittedName>
</protein>
<dbReference type="EMBL" id="UYRT01002261">
    <property type="protein sequence ID" value="VDK30857.1"/>
    <property type="molecule type" value="Genomic_DNA"/>
</dbReference>
<gene>
    <name evidence="2" type="ORF">GPUH_LOCUS1751</name>
</gene>
<evidence type="ECO:0000256" key="1">
    <source>
        <dbReference type="SAM" id="MobiDB-lite"/>
    </source>
</evidence>
<feature type="region of interest" description="Disordered" evidence="1">
    <location>
        <begin position="1"/>
        <end position="48"/>
    </location>
</feature>